<proteinExistence type="predicted"/>
<comment type="caution">
    <text evidence="2">The sequence shown here is derived from an EMBL/GenBank/DDBJ whole genome shotgun (WGS) entry which is preliminary data.</text>
</comment>
<dbReference type="GO" id="GO:0030246">
    <property type="term" value="F:carbohydrate binding"/>
    <property type="evidence" value="ECO:0007669"/>
    <property type="project" value="InterPro"/>
</dbReference>
<dbReference type="Gene3D" id="2.60.40.1120">
    <property type="entry name" value="Carboxypeptidase-like, regulatory domain"/>
    <property type="match status" value="1"/>
</dbReference>
<dbReference type="AlphaFoldDB" id="A0A150QBQ8"/>
<reference evidence="2 3" key="1">
    <citation type="submission" date="2014-02" db="EMBL/GenBank/DDBJ databases">
        <title>The small core and large imbalanced accessory genome model reveals a collaborative survival strategy of Sorangium cellulosum strains in nature.</title>
        <authorList>
            <person name="Han K."/>
            <person name="Peng R."/>
            <person name="Blom J."/>
            <person name="Li Y.-Z."/>
        </authorList>
    </citation>
    <scope>NUCLEOTIDE SEQUENCE [LARGE SCALE GENOMIC DNA]</scope>
    <source>
        <strain evidence="2 3">So0008-312</strain>
    </source>
</reference>
<gene>
    <name evidence="2" type="ORF">BE15_28885</name>
</gene>
<protein>
    <recommendedName>
        <fullName evidence="4">Carboxypeptidase regulatory-like domain-containing protein</fullName>
    </recommendedName>
</protein>
<dbReference type="EMBL" id="JEMA01000862">
    <property type="protein sequence ID" value="KYF65038.1"/>
    <property type="molecule type" value="Genomic_DNA"/>
</dbReference>
<dbReference type="InterPro" id="IPR013784">
    <property type="entry name" value="Carb-bd-like_fold"/>
</dbReference>
<evidence type="ECO:0000313" key="3">
    <source>
        <dbReference type="Proteomes" id="UP000075260"/>
    </source>
</evidence>
<dbReference type="Proteomes" id="UP000075260">
    <property type="component" value="Unassembled WGS sequence"/>
</dbReference>
<dbReference type="RefSeq" id="WP_061611359.1">
    <property type="nucleotide sequence ID" value="NZ_JEMA01000862.1"/>
</dbReference>
<organism evidence="2 3">
    <name type="scientific">Sorangium cellulosum</name>
    <name type="common">Polyangium cellulosum</name>
    <dbReference type="NCBI Taxonomy" id="56"/>
    <lineage>
        <taxon>Bacteria</taxon>
        <taxon>Pseudomonadati</taxon>
        <taxon>Myxococcota</taxon>
        <taxon>Polyangia</taxon>
        <taxon>Polyangiales</taxon>
        <taxon>Polyangiaceae</taxon>
        <taxon>Sorangium</taxon>
    </lineage>
</organism>
<evidence type="ECO:0000313" key="2">
    <source>
        <dbReference type="EMBL" id="KYF65038.1"/>
    </source>
</evidence>
<name>A0A150QBQ8_SORCE</name>
<feature type="region of interest" description="Disordered" evidence="1">
    <location>
        <begin position="120"/>
        <end position="164"/>
    </location>
</feature>
<accession>A0A150QBQ8</accession>
<sequence>MRLARLQANGGGEVAAIEADGSVLFEGLRRGSYEVLVGCAQHVSEPTYAALEVGDSDIEDLVWTVRAGLTIRGRVVDSDKNPVRAAVRAYAPAMMGSRGAPGALASTEADGSFAQAGLPPGDYRVSVSEGPPVPRPLDAEPPGVRARVEAGKSASCSSACRRIR</sequence>
<feature type="compositionally biased region" description="Low complexity" evidence="1">
    <location>
        <begin position="153"/>
        <end position="164"/>
    </location>
</feature>
<evidence type="ECO:0008006" key="4">
    <source>
        <dbReference type="Google" id="ProtNLM"/>
    </source>
</evidence>
<dbReference type="SUPFAM" id="SSF49452">
    <property type="entry name" value="Starch-binding domain-like"/>
    <property type="match status" value="1"/>
</dbReference>
<evidence type="ECO:0000256" key="1">
    <source>
        <dbReference type="SAM" id="MobiDB-lite"/>
    </source>
</evidence>